<keyword evidence="5" id="KW-0863">Zinc-finger</keyword>
<evidence type="ECO:0000259" key="10">
    <source>
        <dbReference type="Pfam" id="PF22379"/>
    </source>
</evidence>
<feature type="domain" description="MCM10 OB-fold" evidence="10">
    <location>
        <begin position="192"/>
        <end position="317"/>
    </location>
</feature>
<feature type="region of interest" description="Disordered" evidence="8">
    <location>
        <begin position="458"/>
        <end position="513"/>
    </location>
</feature>
<dbReference type="InterPro" id="IPR040184">
    <property type="entry name" value="Mcm10"/>
</dbReference>
<dbReference type="InterPro" id="IPR015408">
    <property type="entry name" value="Znf_Mcm10/DnaG"/>
</dbReference>
<dbReference type="EnsemblPlants" id="EMT17498">
    <property type="protein sequence ID" value="EMT17498"/>
    <property type="gene ID" value="F775_52597"/>
</dbReference>
<dbReference type="GO" id="GO:0003697">
    <property type="term" value="F:single-stranded DNA binding"/>
    <property type="evidence" value="ECO:0007669"/>
    <property type="project" value="InterPro"/>
</dbReference>
<keyword evidence="4" id="KW-0479">Metal-binding</keyword>
<evidence type="ECO:0000256" key="8">
    <source>
        <dbReference type="SAM" id="MobiDB-lite"/>
    </source>
</evidence>
<evidence type="ECO:0000256" key="4">
    <source>
        <dbReference type="ARBA" id="ARBA00022723"/>
    </source>
</evidence>
<reference evidence="11" key="1">
    <citation type="submission" date="2015-06" db="UniProtKB">
        <authorList>
            <consortium name="EnsemblPlants"/>
        </authorList>
    </citation>
    <scope>IDENTIFICATION</scope>
</reference>
<evidence type="ECO:0000256" key="1">
    <source>
        <dbReference type="ARBA" id="ARBA00004123"/>
    </source>
</evidence>
<dbReference type="Pfam" id="PF09329">
    <property type="entry name" value="zf-primase"/>
    <property type="match status" value="1"/>
</dbReference>
<proteinExistence type="inferred from homology"/>
<keyword evidence="6" id="KW-0862">Zinc</keyword>
<evidence type="ECO:0000256" key="5">
    <source>
        <dbReference type="ARBA" id="ARBA00022771"/>
    </source>
</evidence>
<dbReference type="InterPro" id="IPR012340">
    <property type="entry name" value="NA-bd_OB-fold"/>
</dbReference>
<feature type="domain" description="Zinc finger Mcm10/DnaG-type" evidence="9">
    <location>
        <begin position="320"/>
        <end position="358"/>
    </location>
</feature>
<dbReference type="GO" id="GO:0008270">
    <property type="term" value="F:zinc ion binding"/>
    <property type="evidence" value="ECO:0007669"/>
    <property type="project" value="UniProtKB-KW"/>
</dbReference>
<feature type="region of interest" description="Disordered" evidence="8">
    <location>
        <begin position="101"/>
        <end position="185"/>
    </location>
</feature>
<dbReference type="FunFam" id="2.40.50.140:FF:000174">
    <property type="entry name" value="DNA replication licensing factor mcm10"/>
    <property type="match status" value="1"/>
</dbReference>
<dbReference type="PANTHER" id="PTHR13454">
    <property type="entry name" value="PROTEIN MCM10 HOMOLOG"/>
    <property type="match status" value="1"/>
</dbReference>
<dbReference type="Pfam" id="PF22379">
    <property type="entry name" value="OB_MCM10"/>
    <property type="match status" value="1"/>
</dbReference>
<comment type="similarity">
    <text evidence="2">Belongs to the MCM10 family.</text>
</comment>
<name>R7W898_AEGTA</name>
<evidence type="ECO:0000256" key="7">
    <source>
        <dbReference type="ARBA" id="ARBA00023242"/>
    </source>
</evidence>
<dbReference type="GO" id="GO:0043596">
    <property type="term" value="C:nuclear replication fork"/>
    <property type="evidence" value="ECO:0007669"/>
    <property type="project" value="TreeGrafter"/>
</dbReference>
<feature type="compositionally biased region" description="Low complexity" evidence="8">
    <location>
        <begin position="29"/>
        <end position="48"/>
    </location>
</feature>
<organism evidence="11">
    <name type="scientific">Aegilops tauschii</name>
    <name type="common">Tausch's goatgrass</name>
    <name type="synonym">Aegilops squarrosa</name>
    <dbReference type="NCBI Taxonomy" id="37682"/>
    <lineage>
        <taxon>Eukaryota</taxon>
        <taxon>Viridiplantae</taxon>
        <taxon>Streptophyta</taxon>
        <taxon>Embryophyta</taxon>
        <taxon>Tracheophyta</taxon>
        <taxon>Spermatophyta</taxon>
        <taxon>Magnoliopsida</taxon>
        <taxon>Liliopsida</taxon>
        <taxon>Poales</taxon>
        <taxon>Poaceae</taxon>
        <taxon>BOP clade</taxon>
        <taxon>Pooideae</taxon>
        <taxon>Triticodae</taxon>
        <taxon>Triticeae</taxon>
        <taxon>Triticinae</taxon>
        <taxon>Aegilops</taxon>
    </lineage>
</organism>
<comment type="subcellular location">
    <subcellularLocation>
        <location evidence="1">Nucleus</location>
    </subcellularLocation>
</comment>
<protein>
    <submittedName>
        <fullName evidence="11">Uncharacterized protein</fullName>
    </submittedName>
</protein>
<evidence type="ECO:0000256" key="3">
    <source>
        <dbReference type="ARBA" id="ARBA00022705"/>
    </source>
</evidence>
<sequence length="526" mass="56780">MTIGEARAYYMDMVRERSGMSSFGRHRATPPTTLPPAGARADGGAARRSQGCHARLGPGGAGGAARVLLFRPRCHLLFPPKLPPKFLGFPPPSPPIPIVPLYAPRRSHGGRRRRPGPAPVAGRGRRPGRPRDPSVLPLAPRRRRRHRLRRLHAPEGRGAPGRHRHVPTASTSGSGPSRPKLPKSNQTLVDTYSGLRIKHMAVSPLEIANRFADIRFVRISAFKSLAGGDFFSGCWATAGVVLDKGTKRVSAQGKDYSIWKMGALDDSEVSVFLFGDAHTHYSGGAVGDVFALFNGNVRMDKGGQGFSVSVGSVGQMMKMGVSADFSICKGTRKDGMACTMATNKRKGPYCKYHSSNTSAQKYSTGRVELKGGNFQFASKLRSNGIYMVKPPSERSDPRNPSRPLKVMSVDGLKRALSNADKVTTKNNSQGIRFLSHVTGGTEPNLVSNSTSTVVQKPMSTWSTLSEKLSSGRRPASSGTKVGAPKPASQKQEQEAKRRKVNNPSGNTIELDLGSSDDDEINIVLRR</sequence>
<dbReference type="AlphaFoldDB" id="R7W898"/>
<evidence type="ECO:0000256" key="2">
    <source>
        <dbReference type="ARBA" id="ARBA00009679"/>
    </source>
</evidence>
<dbReference type="InterPro" id="IPR055065">
    <property type="entry name" value="OB_MCM10"/>
</dbReference>
<keyword evidence="7" id="KW-0539">Nucleus</keyword>
<feature type="compositionally biased region" description="Basic residues" evidence="8">
    <location>
        <begin position="105"/>
        <end position="115"/>
    </location>
</feature>
<evidence type="ECO:0000259" key="9">
    <source>
        <dbReference type="Pfam" id="PF09329"/>
    </source>
</evidence>
<feature type="compositionally biased region" description="Polar residues" evidence="8">
    <location>
        <begin position="458"/>
        <end position="468"/>
    </location>
</feature>
<dbReference type="GO" id="GO:0003688">
    <property type="term" value="F:DNA replication origin binding"/>
    <property type="evidence" value="ECO:0007669"/>
    <property type="project" value="TreeGrafter"/>
</dbReference>
<dbReference type="Gene3D" id="2.40.50.140">
    <property type="entry name" value="Nucleic acid-binding proteins"/>
    <property type="match status" value="1"/>
</dbReference>
<evidence type="ECO:0000256" key="6">
    <source>
        <dbReference type="ARBA" id="ARBA00022833"/>
    </source>
</evidence>
<dbReference type="PANTHER" id="PTHR13454:SF11">
    <property type="entry name" value="PROTEIN MCM10 HOMOLOG"/>
    <property type="match status" value="1"/>
</dbReference>
<keyword evidence="3" id="KW-0235">DNA replication</keyword>
<feature type="compositionally biased region" description="Basic residues" evidence="8">
    <location>
        <begin position="140"/>
        <end position="151"/>
    </location>
</feature>
<feature type="region of interest" description="Disordered" evidence="8">
    <location>
        <begin position="21"/>
        <end position="51"/>
    </location>
</feature>
<dbReference type="GO" id="GO:0006270">
    <property type="term" value="P:DNA replication initiation"/>
    <property type="evidence" value="ECO:0007669"/>
    <property type="project" value="InterPro"/>
</dbReference>
<accession>R7W898</accession>
<evidence type="ECO:0000313" key="11">
    <source>
        <dbReference type="EnsemblPlants" id="EMT17498"/>
    </source>
</evidence>